<keyword evidence="3" id="KW-0175">Coiled coil</keyword>
<dbReference type="Proteomes" id="UP000663855">
    <property type="component" value="Unassembled WGS sequence"/>
</dbReference>
<accession>A0A816B5H4</accession>
<comment type="caution">
    <text evidence="4">The sequence shown here is derived from an EMBL/GenBank/DDBJ whole genome shotgun (WGS) entry which is preliminary data.</text>
</comment>
<evidence type="ECO:0000256" key="2">
    <source>
        <dbReference type="ARBA" id="ARBA00023657"/>
    </source>
</evidence>
<dbReference type="Proteomes" id="UP000681967">
    <property type="component" value="Unassembled WGS sequence"/>
</dbReference>
<dbReference type="PANTHER" id="PTHR47231:SF1">
    <property type="entry name" value="CILIA- AND FLAGELLA-ASSOCIATED PROTEIN HOATZ"/>
    <property type="match status" value="1"/>
</dbReference>
<evidence type="ECO:0000313" key="4">
    <source>
        <dbReference type="EMBL" id="CAF1603395.1"/>
    </source>
</evidence>
<evidence type="ECO:0000256" key="3">
    <source>
        <dbReference type="SAM" id="Coils"/>
    </source>
</evidence>
<protein>
    <recommendedName>
        <fullName evidence="2">Cilia- and flagella-associated protein HOATZ</fullName>
    </recommendedName>
</protein>
<organism evidence="4 6">
    <name type="scientific">Rotaria magnacalcarata</name>
    <dbReference type="NCBI Taxonomy" id="392030"/>
    <lineage>
        <taxon>Eukaryota</taxon>
        <taxon>Metazoa</taxon>
        <taxon>Spiralia</taxon>
        <taxon>Gnathifera</taxon>
        <taxon>Rotifera</taxon>
        <taxon>Eurotatoria</taxon>
        <taxon>Bdelloidea</taxon>
        <taxon>Philodinida</taxon>
        <taxon>Philodinidae</taxon>
        <taxon>Rotaria</taxon>
    </lineage>
</organism>
<dbReference type="EMBL" id="CAJOBH010001107">
    <property type="protein sequence ID" value="CAF3836121.1"/>
    <property type="molecule type" value="Genomic_DNA"/>
</dbReference>
<reference evidence="4" key="1">
    <citation type="submission" date="2021-02" db="EMBL/GenBank/DDBJ databases">
        <authorList>
            <person name="Nowell W R."/>
        </authorList>
    </citation>
    <scope>NUCLEOTIDE SEQUENCE</scope>
</reference>
<dbReference type="Pfam" id="PF17664">
    <property type="entry name" value="HOATZ-like"/>
    <property type="match status" value="1"/>
</dbReference>
<dbReference type="PANTHER" id="PTHR47231">
    <property type="entry name" value="UPF0722 PROTEIN C11ORF88"/>
    <property type="match status" value="1"/>
</dbReference>
<dbReference type="EMBL" id="CAJNOV010017211">
    <property type="protein sequence ID" value="CAF1603395.1"/>
    <property type="molecule type" value="Genomic_DNA"/>
</dbReference>
<evidence type="ECO:0000256" key="1">
    <source>
        <dbReference type="ARBA" id="ARBA00023451"/>
    </source>
</evidence>
<name>A0A816B5H4_9BILA</name>
<sequence>MNLSSPIIHEVDTRLNSTLTVFDGSREDESKLAKQFWNSVVLMPPVESTLVCKEIKQCTKSRSFSDGKNKTRLSIAMTKANQEKKLRNQEYEEIAALKEAEDEGKRIQSIRERHQELRHLFFKQARINRHKHQEWAIPHMNKYSMSSNIHGSSIYYRDATDNGYNNNENNDHQLVRSLPD</sequence>
<proteinExistence type="inferred from homology"/>
<comment type="similarity">
    <text evidence="1">Belongs to the HOATZ family.</text>
</comment>
<dbReference type="InterPro" id="IPR040681">
    <property type="entry name" value="HOATZ-like"/>
</dbReference>
<feature type="coiled-coil region" evidence="3">
    <location>
        <begin position="80"/>
        <end position="117"/>
    </location>
</feature>
<evidence type="ECO:0000313" key="5">
    <source>
        <dbReference type="EMBL" id="CAF3836121.1"/>
    </source>
</evidence>
<gene>
    <name evidence="5" type="ORF">BYL167_LOCUS4995</name>
    <name evidence="4" type="ORF">CJN711_LOCUS35505</name>
</gene>
<dbReference type="AlphaFoldDB" id="A0A816B5H4"/>
<dbReference type="GO" id="GO:0060271">
    <property type="term" value="P:cilium assembly"/>
    <property type="evidence" value="ECO:0007669"/>
    <property type="project" value="InterPro"/>
</dbReference>
<evidence type="ECO:0000313" key="6">
    <source>
        <dbReference type="Proteomes" id="UP000663855"/>
    </source>
</evidence>